<accession>A0A9P8ANG8</accession>
<dbReference type="OrthoDB" id="3124732at2759"/>
<reference evidence="2" key="1">
    <citation type="submission" date="2020-11" db="EMBL/GenBank/DDBJ databases">
        <title>Adaptations for nitrogen fixation in a non-lichenized fungal sporocarp promotes dispersal by wood-feeding termites.</title>
        <authorList>
            <consortium name="DOE Joint Genome Institute"/>
            <person name="Koch R.A."/>
            <person name="Yoon G."/>
            <person name="Arayal U."/>
            <person name="Lail K."/>
            <person name="Amirebrahimi M."/>
            <person name="Labutti K."/>
            <person name="Lipzen A."/>
            <person name="Riley R."/>
            <person name="Barry K."/>
            <person name="Henrissat B."/>
            <person name="Grigoriev I.V."/>
            <person name="Herr J.R."/>
            <person name="Aime M.C."/>
        </authorList>
    </citation>
    <scope>NUCLEOTIDE SEQUENCE</scope>
    <source>
        <strain evidence="2">MCA 3950</strain>
    </source>
</reference>
<dbReference type="AlphaFoldDB" id="A0A9P8ANG8"/>
<feature type="transmembrane region" description="Helical" evidence="1">
    <location>
        <begin position="95"/>
        <end position="114"/>
    </location>
</feature>
<keyword evidence="1" id="KW-0812">Transmembrane</keyword>
<keyword evidence="3" id="KW-1185">Reference proteome</keyword>
<proteinExistence type="predicted"/>
<name>A0A9P8ANG8_9AGAR</name>
<sequence length="197" mass="23488">MHQYLNRRFSMEDRASFDIQSSRWREILQCQREWICLMLVMKLRQRAGMVWHRRCQPRWADRCRIVVCGMGKLIATGAMVLGLLVPLAVHEVRPVVGLVVWVMVYGAPEWHSFLRRLPIIVALLATEQVPSHPDVRVEDRRIIWSLARNIWIIIRDRECMPVHIEWMDRWRVTRYGINLVPPGHNFSTTFKWLSCYQ</sequence>
<keyword evidence="1" id="KW-1133">Transmembrane helix</keyword>
<evidence type="ECO:0000313" key="2">
    <source>
        <dbReference type="EMBL" id="KAG7441890.1"/>
    </source>
</evidence>
<organism evidence="2 3">
    <name type="scientific">Guyanagaster necrorhizus</name>
    <dbReference type="NCBI Taxonomy" id="856835"/>
    <lineage>
        <taxon>Eukaryota</taxon>
        <taxon>Fungi</taxon>
        <taxon>Dikarya</taxon>
        <taxon>Basidiomycota</taxon>
        <taxon>Agaricomycotina</taxon>
        <taxon>Agaricomycetes</taxon>
        <taxon>Agaricomycetidae</taxon>
        <taxon>Agaricales</taxon>
        <taxon>Marasmiineae</taxon>
        <taxon>Physalacriaceae</taxon>
        <taxon>Guyanagaster</taxon>
    </lineage>
</organism>
<gene>
    <name evidence="2" type="ORF">BT62DRAFT_468708</name>
</gene>
<feature type="transmembrane region" description="Helical" evidence="1">
    <location>
        <begin position="63"/>
        <end position="89"/>
    </location>
</feature>
<evidence type="ECO:0000313" key="3">
    <source>
        <dbReference type="Proteomes" id="UP000812287"/>
    </source>
</evidence>
<dbReference type="Proteomes" id="UP000812287">
    <property type="component" value="Unassembled WGS sequence"/>
</dbReference>
<dbReference type="RefSeq" id="XP_043035390.1">
    <property type="nucleotide sequence ID" value="XM_043181045.1"/>
</dbReference>
<protein>
    <submittedName>
        <fullName evidence="2">Uncharacterized protein</fullName>
    </submittedName>
</protein>
<evidence type="ECO:0000256" key="1">
    <source>
        <dbReference type="SAM" id="Phobius"/>
    </source>
</evidence>
<comment type="caution">
    <text evidence="2">The sequence shown here is derived from an EMBL/GenBank/DDBJ whole genome shotgun (WGS) entry which is preliminary data.</text>
</comment>
<keyword evidence="1" id="KW-0472">Membrane</keyword>
<dbReference type="EMBL" id="MU250556">
    <property type="protein sequence ID" value="KAG7441890.1"/>
    <property type="molecule type" value="Genomic_DNA"/>
</dbReference>
<dbReference type="GeneID" id="66103341"/>